<keyword evidence="1" id="KW-0413">Isomerase</keyword>
<dbReference type="PROSITE" id="PS00923">
    <property type="entry name" value="ASP_GLU_RACEMASE_1"/>
    <property type="match status" value="1"/>
</dbReference>
<gene>
    <name evidence="2" type="ORF">EOT04_00830</name>
</gene>
<dbReference type="Gene3D" id="3.40.50.1860">
    <property type="match status" value="2"/>
</dbReference>
<organism evidence="2 3">
    <name type="scientific">Candidatus Chaera renei</name>
    <dbReference type="NCBI Taxonomy" id="2506947"/>
    <lineage>
        <taxon>Bacteria</taxon>
        <taxon>Candidatus Saccharimonadota</taxon>
        <taxon>Candidatus Saccharimonadia</taxon>
        <taxon>Candidatus Saccharimonadales</taxon>
        <taxon>Candidatus Saccharimonadaceae</taxon>
        <taxon>Candidatus Chaera</taxon>
    </lineage>
</organism>
<dbReference type="InterPro" id="IPR015942">
    <property type="entry name" value="Asp/Glu/hydantoin_racemase"/>
</dbReference>
<sequence length="222" mass="24429">MRLIIFDSGAGGKIIARRLKRLRPRDDIITISDRPNLPYGNKPANVIIRLTEAALLPYLGQHGSIVVLACNTATAAAIGYLRQTYPREVFVGFEPMIKPAAAASLSRVIAVLATPATLSSQRYQRLKRSYAGDCRVLEPDCSDWAQQIENGSFDQNRARHLAEQLIIQGADQLVLACTHFIGLQTILRRQAGPRAQILEPTKAINIRLDVLARQLAAASRLP</sequence>
<dbReference type="SUPFAM" id="SSF53681">
    <property type="entry name" value="Aspartate/glutamate racemase"/>
    <property type="match status" value="2"/>
</dbReference>
<protein>
    <submittedName>
        <fullName evidence="2">Uncharacterized protein</fullName>
    </submittedName>
</protein>
<dbReference type="InterPro" id="IPR001920">
    <property type="entry name" value="Asp/Glu_race"/>
</dbReference>
<dbReference type="AlphaFoldDB" id="A0A4Q0AJD2"/>
<reference evidence="2" key="1">
    <citation type="submission" date="2019-01" db="EMBL/GenBank/DDBJ databases">
        <title>Genomic signatures and co-occurrence patterns of the ultra-small Saccharimodia (Patescibacteria phylum) suggest a symbiotic lifestyle.</title>
        <authorList>
            <person name="Lemos L."/>
            <person name="Medeiros J."/>
            <person name="Andreote F."/>
            <person name="Fernandes G."/>
            <person name="Varani A."/>
            <person name="Oliveira G."/>
            <person name="Pylro V."/>
        </authorList>
    </citation>
    <scope>NUCLEOTIDE SEQUENCE [LARGE SCALE GENOMIC DNA]</scope>
    <source>
        <strain evidence="2">AMD01</strain>
    </source>
</reference>
<dbReference type="PANTHER" id="PTHR21198">
    <property type="entry name" value="GLUTAMATE RACEMASE"/>
    <property type="match status" value="1"/>
</dbReference>
<dbReference type="GO" id="GO:0008881">
    <property type="term" value="F:glutamate racemase activity"/>
    <property type="evidence" value="ECO:0007669"/>
    <property type="project" value="TreeGrafter"/>
</dbReference>
<accession>A0A4Q0AJD2</accession>
<dbReference type="Pfam" id="PF01177">
    <property type="entry name" value="Asp_Glu_race"/>
    <property type="match status" value="1"/>
</dbReference>
<comment type="caution">
    <text evidence="2">The sequence shown here is derived from an EMBL/GenBank/DDBJ whole genome shotgun (WGS) entry which is preliminary data.</text>
</comment>
<dbReference type="EMBL" id="SCKW01000005">
    <property type="protein sequence ID" value="RWZ79646.1"/>
    <property type="molecule type" value="Genomic_DNA"/>
</dbReference>
<name>A0A4Q0AJD2_9BACT</name>
<dbReference type="PANTHER" id="PTHR21198:SF2">
    <property type="entry name" value="GLUTAMATE RACEMASE"/>
    <property type="match status" value="1"/>
</dbReference>
<evidence type="ECO:0000313" key="2">
    <source>
        <dbReference type="EMBL" id="RWZ79646.1"/>
    </source>
</evidence>
<dbReference type="GO" id="GO:0009252">
    <property type="term" value="P:peptidoglycan biosynthetic process"/>
    <property type="evidence" value="ECO:0007669"/>
    <property type="project" value="TreeGrafter"/>
</dbReference>
<dbReference type="InterPro" id="IPR018187">
    <property type="entry name" value="Asp/Glu_racemase_AS_1"/>
</dbReference>
<dbReference type="Proteomes" id="UP000289269">
    <property type="component" value="Unassembled WGS sequence"/>
</dbReference>
<evidence type="ECO:0000256" key="1">
    <source>
        <dbReference type="ARBA" id="ARBA00023235"/>
    </source>
</evidence>
<evidence type="ECO:0000313" key="3">
    <source>
        <dbReference type="Proteomes" id="UP000289269"/>
    </source>
</evidence>
<keyword evidence="3" id="KW-1185">Reference proteome</keyword>
<proteinExistence type="predicted"/>